<dbReference type="PANTHER" id="PTHR10285">
    <property type="entry name" value="URIDINE KINASE"/>
    <property type="match status" value="1"/>
</dbReference>
<organism evidence="1 2">
    <name type="scientific">Wickerhamomyces pijperi</name>
    <name type="common">Yeast</name>
    <name type="synonym">Pichia pijperi</name>
    <dbReference type="NCBI Taxonomy" id="599730"/>
    <lineage>
        <taxon>Eukaryota</taxon>
        <taxon>Fungi</taxon>
        <taxon>Dikarya</taxon>
        <taxon>Ascomycota</taxon>
        <taxon>Saccharomycotina</taxon>
        <taxon>Saccharomycetes</taxon>
        <taxon>Phaffomycetales</taxon>
        <taxon>Wickerhamomycetaceae</taxon>
        <taxon>Wickerhamomyces</taxon>
    </lineage>
</organism>
<accession>A0A9P8Q777</accession>
<comment type="caution">
    <text evidence="1">The sequence shown here is derived from an EMBL/GenBank/DDBJ whole genome shotgun (WGS) entry which is preliminary data.</text>
</comment>
<evidence type="ECO:0000313" key="2">
    <source>
        <dbReference type="Proteomes" id="UP000774326"/>
    </source>
</evidence>
<reference evidence="1" key="1">
    <citation type="journal article" date="2021" name="Open Biol.">
        <title>Shared evolutionary footprints suggest mitochondrial oxidative damage underlies multiple complex I losses in fungi.</title>
        <authorList>
            <person name="Schikora-Tamarit M.A."/>
            <person name="Marcet-Houben M."/>
            <person name="Nosek J."/>
            <person name="Gabaldon T."/>
        </authorList>
    </citation>
    <scope>NUCLEOTIDE SEQUENCE</scope>
    <source>
        <strain evidence="1">CBS2887</strain>
    </source>
</reference>
<sequence>MTLTASLSHALEFLSPIVESWEFNKIPLTLSVSGPQGSGKTWLSSHLTDQLSLKYPHLKTITISTDDFYERRSHQLKLNKNSDNVLLHGRGLPGTHDVDLLYNILQRLINQDTNFKIPVYDKSLFGGEGDRADQSLWTQIGDKPVDIIIVEGWFNGFIPLSNDDEIDAMIDSSDYLKLYKKDDLYEINHLLDEYLKIWELFDYGITIDVPDLKWIEQWRIEQEHALIASKHEGMTDDQVSKFIKRYLTVYELYYAHFVQVGIPNHRKIKNIKLKGIMRNLKLTLDQERNVTEVKAYKCSDD</sequence>
<gene>
    <name evidence="1" type="ORF">WICPIJ_004915</name>
</gene>
<proteinExistence type="predicted"/>
<dbReference type="EMBL" id="JAEUBG010002701">
    <property type="protein sequence ID" value="KAH3684119.1"/>
    <property type="molecule type" value="Genomic_DNA"/>
</dbReference>
<keyword evidence="2" id="KW-1185">Reference proteome</keyword>
<dbReference type="OrthoDB" id="347435at2759"/>
<protein>
    <recommendedName>
        <fullName evidence="3">Phosphoribulokinase/uridine kinase domain-containing protein</fullName>
    </recommendedName>
</protein>
<evidence type="ECO:0008006" key="3">
    <source>
        <dbReference type="Google" id="ProtNLM"/>
    </source>
</evidence>
<evidence type="ECO:0000313" key="1">
    <source>
        <dbReference type="EMBL" id="KAH3684119.1"/>
    </source>
</evidence>
<reference evidence="1" key="2">
    <citation type="submission" date="2021-01" db="EMBL/GenBank/DDBJ databases">
        <authorList>
            <person name="Schikora-Tamarit M.A."/>
        </authorList>
    </citation>
    <scope>NUCLEOTIDE SEQUENCE</scope>
    <source>
        <strain evidence="1">CBS2887</strain>
    </source>
</reference>
<name>A0A9P8Q777_WICPI</name>
<dbReference type="InterPro" id="IPR027417">
    <property type="entry name" value="P-loop_NTPase"/>
</dbReference>
<dbReference type="SUPFAM" id="SSF52540">
    <property type="entry name" value="P-loop containing nucleoside triphosphate hydrolases"/>
    <property type="match status" value="1"/>
</dbReference>
<dbReference type="Proteomes" id="UP000774326">
    <property type="component" value="Unassembled WGS sequence"/>
</dbReference>
<dbReference type="AlphaFoldDB" id="A0A9P8Q777"/>
<dbReference type="Gene3D" id="3.40.50.300">
    <property type="entry name" value="P-loop containing nucleotide triphosphate hydrolases"/>
    <property type="match status" value="1"/>
</dbReference>